<dbReference type="PANTHER" id="PTHR15454">
    <property type="entry name" value="NISCHARIN RELATED"/>
    <property type="match status" value="1"/>
</dbReference>
<dbReference type="InterPro" id="IPR001611">
    <property type="entry name" value="Leu-rich_rpt"/>
</dbReference>
<proteinExistence type="predicted"/>
<sequence>MRERADKDGQRRLSKPSELDAIGAGCCLYAVCIASAHALLHDSVPLRLAAPETNPLVTAGILLGCALLHFYGLCQLAHTRSSLNGIISRMRSMRQLPTSRHTRSQVSSRAAVVPRFQDPTDDVHDWHVVRHEIAAGLAAHGHPGARRSLHVQHLHVKLTAVTVAMTADKYFKRFLGSKGLFSQKGALYELRLLAREVVIVPIQFLRGYKLSCQVESAWVVVYGVVLTLQWLVVPPLLAWNFYAVHVSGDKRDQIQAGRIRISLVLLAFDLVLGVAIPVLLFVPSVLHLRRGDVADAPTIEHVHDLSVVRALAIGSVLDLISATVTLGVIYWTLQSVCAVRRRAFLKENITVAAKLPSSTRSRRSAHVKSRMSKTSVAPALSKASVSPTINDLPAFLAFAKQEVRAHARRHCLFQVTLVFSTLLAAALLLVVLRAALPCEMPPTSRMTCASFVRPWHVQPLFSQRCECKFLTATCALQERDTVSDYLLSRAAQSMNALSLTNCTQQHASVIVSGAEQLRSLWYLSLVRCRNDADAISLHLSRFPNLLYLGLHDSVFTTLPLTLRDLPPLVSTLDLSTTDWSRIEWPAWVASAWTNLRRVRLSACHLPSLPSPLLHLSSLVMLDVSFNQIDAMPLLNATTWPRLMRLDLGHNALATAPLGVWSLPQLESLILSNNALGLCPRPARYQQQLVLTGNPCCVKAASPFC</sequence>
<feature type="transmembrane region" description="Helical" evidence="5">
    <location>
        <begin position="55"/>
        <end position="74"/>
    </location>
</feature>
<organism evidence="6 7">
    <name type="scientific">Saprolegnia parasitica (strain CBS 223.65)</name>
    <dbReference type="NCBI Taxonomy" id="695850"/>
    <lineage>
        <taxon>Eukaryota</taxon>
        <taxon>Sar</taxon>
        <taxon>Stramenopiles</taxon>
        <taxon>Oomycota</taxon>
        <taxon>Saprolegniomycetes</taxon>
        <taxon>Saprolegniales</taxon>
        <taxon>Saprolegniaceae</taxon>
        <taxon>Saprolegnia</taxon>
    </lineage>
</organism>
<keyword evidence="2" id="KW-0963">Cytoplasm</keyword>
<dbReference type="Gene3D" id="3.80.10.10">
    <property type="entry name" value="Ribonuclease Inhibitor"/>
    <property type="match status" value="1"/>
</dbReference>
<dbReference type="VEuPathDB" id="FungiDB:SPRG_06167"/>
<evidence type="ECO:0000256" key="3">
    <source>
        <dbReference type="ARBA" id="ARBA00022614"/>
    </source>
</evidence>
<protein>
    <submittedName>
        <fullName evidence="6">Uncharacterized protein</fullName>
    </submittedName>
</protein>
<gene>
    <name evidence="6" type="ORF">SPRG_06167</name>
</gene>
<keyword evidence="5" id="KW-0812">Transmembrane</keyword>
<dbReference type="GeneID" id="24128527"/>
<dbReference type="RefSeq" id="XP_012200277.1">
    <property type="nucleotide sequence ID" value="XM_012344887.1"/>
</dbReference>
<dbReference type="Pfam" id="PF13855">
    <property type="entry name" value="LRR_8"/>
    <property type="match status" value="1"/>
</dbReference>
<reference evidence="6 7" key="1">
    <citation type="journal article" date="2013" name="PLoS Genet.">
        <title>Distinctive expansion of potential virulence genes in the genome of the oomycete fish pathogen Saprolegnia parasitica.</title>
        <authorList>
            <person name="Jiang R.H."/>
            <person name="de Bruijn I."/>
            <person name="Haas B.J."/>
            <person name="Belmonte R."/>
            <person name="Lobach L."/>
            <person name="Christie J."/>
            <person name="van den Ackerveken G."/>
            <person name="Bottin A."/>
            <person name="Bulone V."/>
            <person name="Diaz-Moreno S.M."/>
            <person name="Dumas B."/>
            <person name="Fan L."/>
            <person name="Gaulin E."/>
            <person name="Govers F."/>
            <person name="Grenville-Briggs L.J."/>
            <person name="Horner N.R."/>
            <person name="Levin J.Z."/>
            <person name="Mammella M."/>
            <person name="Meijer H.J."/>
            <person name="Morris P."/>
            <person name="Nusbaum C."/>
            <person name="Oome S."/>
            <person name="Phillips A.J."/>
            <person name="van Rooyen D."/>
            <person name="Rzeszutek E."/>
            <person name="Saraiva M."/>
            <person name="Secombes C.J."/>
            <person name="Seidl M.F."/>
            <person name="Snel B."/>
            <person name="Stassen J.H."/>
            <person name="Sykes S."/>
            <person name="Tripathy S."/>
            <person name="van den Berg H."/>
            <person name="Vega-Arreguin J.C."/>
            <person name="Wawra S."/>
            <person name="Young S.K."/>
            <person name="Zeng Q."/>
            <person name="Dieguez-Uribeondo J."/>
            <person name="Russ C."/>
            <person name="Tyler B.M."/>
            <person name="van West P."/>
        </authorList>
    </citation>
    <scope>NUCLEOTIDE SEQUENCE [LARGE SCALE GENOMIC DNA]</scope>
    <source>
        <strain evidence="6 7">CBS 223.65</strain>
    </source>
</reference>
<dbReference type="STRING" id="695850.A0A067CRG0"/>
<evidence type="ECO:0000313" key="7">
    <source>
        <dbReference type="Proteomes" id="UP000030745"/>
    </source>
</evidence>
<dbReference type="GO" id="GO:0005737">
    <property type="term" value="C:cytoplasm"/>
    <property type="evidence" value="ECO:0007669"/>
    <property type="project" value="UniProtKB-SubCell"/>
</dbReference>
<keyword evidence="4" id="KW-0677">Repeat</keyword>
<comment type="subcellular location">
    <subcellularLocation>
        <location evidence="1">Cytoplasm</location>
    </subcellularLocation>
</comment>
<dbReference type="InterPro" id="IPR032675">
    <property type="entry name" value="LRR_dom_sf"/>
</dbReference>
<keyword evidence="7" id="KW-1185">Reference proteome</keyword>
<dbReference type="EMBL" id="KK583208">
    <property type="protein sequence ID" value="KDO29111.1"/>
    <property type="molecule type" value="Genomic_DNA"/>
</dbReference>
<evidence type="ECO:0000256" key="4">
    <source>
        <dbReference type="ARBA" id="ARBA00022737"/>
    </source>
</evidence>
<dbReference type="SUPFAM" id="SSF52058">
    <property type="entry name" value="L domain-like"/>
    <property type="match status" value="1"/>
</dbReference>
<keyword evidence="3" id="KW-0433">Leucine-rich repeat</keyword>
<name>A0A067CRG0_SAPPC</name>
<keyword evidence="5" id="KW-1133">Transmembrane helix</keyword>
<evidence type="ECO:0000256" key="2">
    <source>
        <dbReference type="ARBA" id="ARBA00022490"/>
    </source>
</evidence>
<feature type="transmembrane region" description="Helical" evidence="5">
    <location>
        <begin position="306"/>
        <end position="333"/>
    </location>
</feature>
<feature type="transmembrane region" description="Helical" evidence="5">
    <location>
        <begin position="411"/>
        <end position="436"/>
    </location>
</feature>
<feature type="transmembrane region" description="Helical" evidence="5">
    <location>
        <begin position="21"/>
        <end position="40"/>
    </location>
</feature>
<feature type="transmembrane region" description="Helical" evidence="5">
    <location>
        <begin position="263"/>
        <end position="286"/>
    </location>
</feature>
<dbReference type="AlphaFoldDB" id="A0A067CRG0"/>
<dbReference type="OMA" id="VAMTADK"/>
<evidence type="ECO:0000256" key="5">
    <source>
        <dbReference type="SAM" id="Phobius"/>
    </source>
</evidence>
<evidence type="ECO:0000256" key="1">
    <source>
        <dbReference type="ARBA" id="ARBA00004496"/>
    </source>
</evidence>
<dbReference type="PANTHER" id="PTHR15454:SF69">
    <property type="entry name" value="SERINE_THREONINE-PROTEIN KINASE 11-INTERACTING PROTEIN"/>
    <property type="match status" value="1"/>
</dbReference>
<keyword evidence="5" id="KW-0472">Membrane</keyword>
<evidence type="ECO:0000313" key="6">
    <source>
        <dbReference type="EMBL" id="KDO29111.1"/>
    </source>
</evidence>
<dbReference type="KEGG" id="spar:SPRG_06167"/>
<accession>A0A067CRG0</accession>
<dbReference type="OrthoDB" id="676979at2759"/>
<dbReference type="Proteomes" id="UP000030745">
    <property type="component" value="Unassembled WGS sequence"/>
</dbReference>